<organism evidence="7 8">
    <name type="scientific">Xylaria arbuscula</name>
    <dbReference type="NCBI Taxonomy" id="114810"/>
    <lineage>
        <taxon>Eukaryota</taxon>
        <taxon>Fungi</taxon>
        <taxon>Dikarya</taxon>
        <taxon>Ascomycota</taxon>
        <taxon>Pezizomycotina</taxon>
        <taxon>Sordariomycetes</taxon>
        <taxon>Xylariomycetidae</taxon>
        <taxon>Xylariales</taxon>
        <taxon>Xylariaceae</taxon>
        <taxon>Xylaria</taxon>
    </lineage>
</organism>
<feature type="transmembrane region" description="Helical" evidence="6">
    <location>
        <begin position="32"/>
        <end position="52"/>
    </location>
</feature>
<keyword evidence="3 6" id="KW-0812">Transmembrane</keyword>
<protein>
    <recommendedName>
        <fullName evidence="9">Major facilitator superfamily (MFS) profile domain-containing protein</fullName>
    </recommendedName>
</protein>
<keyword evidence="4 6" id="KW-1133">Transmembrane helix</keyword>
<evidence type="ECO:0000256" key="3">
    <source>
        <dbReference type="ARBA" id="ARBA00022692"/>
    </source>
</evidence>
<evidence type="ECO:0008006" key="9">
    <source>
        <dbReference type="Google" id="ProtNLM"/>
    </source>
</evidence>
<evidence type="ECO:0000256" key="1">
    <source>
        <dbReference type="ARBA" id="ARBA00004141"/>
    </source>
</evidence>
<dbReference type="GO" id="GO:0022857">
    <property type="term" value="F:transmembrane transporter activity"/>
    <property type="evidence" value="ECO:0007669"/>
    <property type="project" value="TreeGrafter"/>
</dbReference>
<dbReference type="VEuPathDB" id="FungiDB:F4678DRAFT_235190"/>
<evidence type="ECO:0000256" key="4">
    <source>
        <dbReference type="ARBA" id="ARBA00022989"/>
    </source>
</evidence>
<feature type="transmembrane region" description="Helical" evidence="6">
    <location>
        <begin position="87"/>
        <end position="110"/>
    </location>
</feature>
<comment type="subcellular location">
    <subcellularLocation>
        <location evidence="1">Membrane</location>
        <topology evidence="1">Multi-pass membrane protein</topology>
    </subcellularLocation>
</comment>
<accession>A0A9W8N773</accession>
<dbReference type="SUPFAM" id="SSF103473">
    <property type="entry name" value="MFS general substrate transporter"/>
    <property type="match status" value="1"/>
</dbReference>
<evidence type="ECO:0000313" key="8">
    <source>
        <dbReference type="Proteomes" id="UP001148614"/>
    </source>
</evidence>
<proteinExistence type="predicted"/>
<dbReference type="Gene3D" id="1.20.1250.20">
    <property type="entry name" value="MFS general substrate transporter like domains"/>
    <property type="match status" value="1"/>
</dbReference>
<keyword evidence="8" id="KW-1185">Reference proteome</keyword>
<comment type="caution">
    <text evidence="7">The sequence shown here is derived from an EMBL/GenBank/DDBJ whole genome shotgun (WGS) entry which is preliminary data.</text>
</comment>
<dbReference type="EMBL" id="JANPWZ010002189">
    <property type="protein sequence ID" value="KAJ3560776.1"/>
    <property type="molecule type" value="Genomic_DNA"/>
</dbReference>
<keyword evidence="2" id="KW-0813">Transport</keyword>
<evidence type="ECO:0000256" key="5">
    <source>
        <dbReference type="ARBA" id="ARBA00023136"/>
    </source>
</evidence>
<reference evidence="7" key="1">
    <citation type="submission" date="2022-07" db="EMBL/GenBank/DDBJ databases">
        <title>Genome Sequence of Xylaria arbuscula.</title>
        <authorList>
            <person name="Buettner E."/>
        </authorList>
    </citation>
    <scope>NUCLEOTIDE SEQUENCE</scope>
    <source>
        <strain evidence="7">VT107</strain>
    </source>
</reference>
<gene>
    <name evidence="7" type="ORF">NPX13_g9188</name>
</gene>
<dbReference type="PANTHER" id="PTHR43791:SF70">
    <property type="entry name" value="MAJOR FACILITATOR SUPERFAMILY (MFS) PROFILE DOMAIN-CONTAINING PROTEIN"/>
    <property type="match status" value="1"/>
</dbReference>
<dbReference type="AlphaFoldDB" id="A0A9W8N773"/>
<evidence type="ECO:0000313" key="7">
    <source>
        <dbReference type="EMBL" id="KAJ3560776.1"/>
    </source>
</evidence>
<dbReference type="GO" id="GO:0016020">
    <property type="term" value="C:membrane"/>
    <property type="evidence" value="ECO:0007669"/>
    <property type="project" value="UniProtKB-SubCell"/>
</dbReference>
<dbReference type="PANTHER" id="PTHR43791">
    <property type="entry name" value="PERMEASE-RELATED"/>
    <property type="match status" value="1"/>
</dbReference>
<dbReference type="InterPro" id="IPR036259">
    <property type="entry name" value="MFS_trans_sf"/>
</dbReference>
<keyword evidence="5 6" id="KW-0472">Membrane</keyword>
<dbReference type="Proteomes" id="UP001148614">
    <property type="component" value="Unassembled WGS sequence"/>
</dbReference>
<name>A0A9W8N773_9PEZI</name>
<feature type="transmembrane region" description="Helical" evidence="6">
    <location>
        <begin position="154"/>
        <end position="174"/>
    </location>
</feature>
<sequence>MAVGAQIPNAAITSFTSEIIKSFGFDTLGTQYLQIPGGAVQFLSLLLGGIICSKWPRGTRCPTMITANTICIIGSALLVTLPDSNKWGRLVALWLCFFQGLGFSMSLTMVSSNIAGSTKKQLTSAILFVGYCVGNIIGPQTFLEREAPHYRSAYIAMLVGYTVKLLSIVVLYVYMWRVNVARDAAGAIDEKAAVEAGMHDQTELENKGFRYSL</sequence>
<feature type="transmembrane region" description="Helical" evidence="6">
    <location>
        <begin position="122"/>
        <end position="142"/>
    </location>
</feature>
<evidence type="ECO:0000256" key="6">
    <source>
        <dbReference type="SAM" id="Phobius"/>
    </source>
</evidence>
<evidence type="ECO:0000256" key="2">
    <source>
        <dbReference type="ARBA" id="ARBA00022448"/>
    </source>
</evidence>
<feature type="transmembrane region" description="Helical" evidence="6">
    <location>
        <begin position="64"/>
        <end position="81"/>
    </location>
</feature>